<comment type="caution">
    <text evidence="9">The sequence shown here is derived from an EMBL/GenBank/DDBJ whole genome shotgun (WGS) entry which is preliminary data.</text>
</comment>
<evidence type="ECO:0000259" key="8">
    <source>
        <dbReference type="PROSITE" id="PS51336"/>
    </source>
</evidence>
<dbReference type="Gene3D" id="1.10.238.10">
    <property type="entry name" value="EF-hand"/>
    <property type="match status" value="1"/>
</dbReference>
<dbReference type="InterPro" id="IPR040193">
    <property type="entry name" value="EFHC1/EFHC2/EFHB"/>
</dbReference>
<keyword evidence="5" id="KW-0966">Cell projection</keyword>
<dbReference type="FunFam" id="2.30.29.170:FF:000003">
    <property type="entry name" value="EF-hand domain (C-terminal) containing 1"/>
    <property type="match status" value="1"/>
</dbReference>
<dbReference type="Gene3D" id="2.30.29.170">
    <property type="match status" value="3"/>
</dbReference>
<comment type="function">
    <text evidence="6">Microtubule inner protein (MIP) part of the dynein-decorated doublet microtubules (DMTs) in cilia axoneme, which is required for motile cilia beating.</text>
</comment>
<evidence type="ECO:0000256" key="6">
    <source>
        <dbReference type="ARBA" id="ARBA00035003"/>
    </source>
</evidence>
<dbReference type="AlphaFoldDB" id="A0A8T3DS92"/>
<keyword evidence="3" id="KW-0677">Repeat</keyword>
<dbReference type="FunFam" id="2.30.29.170:FF:000001">
    <property type="entry name" value="EF-hand domain containing 1"/>
    <property type="match status" value="1"/>
</dbReference>
<dbReference type="EMBL" id="JAERUA010000005">
    <property type="protein sequence ID" value="KAI1899632.1"/>
    <property type="molecule type" value="Genomic_DNA"/>
</dbReference>
<keyword evidence="4" id="KW-0206">Cytoskeleton</keyword>
<dbReference type="GO" id="GO:0005930">
    <property type="term" value="C:axoneme"/>
    <property type="evidence" value="ECO:0007669"/>
    <property type="project" value="UniProtKB-SubCell"/>
</dbReference>
<dbReference type="InterPro" id="IPR011992">
    <property type="entry name" value="EF-hand-dom_pair"/>
</dbReference>
<evidence type="ECO:0000256" key="3">
    <source>
        <dbReference type="ARBA" id="ARBA00022737"/>
    </source>
</evidence>
<evidence type="ECO:0000256" key="4">
    <source>
        <dbReference type="ARBA" id="ARBA00023212"/>
    </source>
</evidence>
<dbReference type="OrthoDB" id="10255210at2759"/>
<evidence type="ECO:0000313" key="10">
    <source>
        <dbReference type="Proteomes" id="UP000829720"/>
    </source>
</evidence>
<dbReference type="PANTHER" id="PTHR12086:SF11">
    <property type="entry name" value="EF-HAND DOMAIN-CONTAINING FAMILY MEMBER C2"/>
    <property type="match status" value="1"/>
</dbReference>
<reference evidence="9" key="1">
    <citation type="submission" date="2021-01" db="EMBL/GenBank/DDBJ databases">
        <authorList>
            <person name="Zahm M."/>
            <person name="Roques C."/>
            <person name="Cabau C."/>
            <person name="Klopp C."/>
            <person name="Donnadieu C."/>
            <person name="Jouanno E."/>
            <person name="Lampietro C."/>
            <person name="Louis A."/>
            <person name="Herpin A."/>
            <person name="Echchiki A."/>
            <person name="Berthelot C."/>
            <person name="Parey E."/>
            <person name="Roest-Crollius H."/>
            <person name="Braasch I."/>
            <person name="Postlethwait J."/>
            <person name="Bobe J."/>
            <person name="Montfort J."/>
            <person name="Bouchez O."/>
            <person name="Begum T."/>
            <person name="Mejri S."/>
            <person name="Adams A."/>
            <person name="Chen W.-J."/>
            <person name="Guiguen Y."/>
        </authorList>
    </citation>
    <scope>NUCLEOTIDE SEQUENCE</scope>
    <source>
        <tissue evidence="9">Blood</tissue>
    </source>
</reference>
<feature type="domain" description="DM10" evidence="8">
    <location>
        <begin position="217"/>
        <end position="357"/>
    </location>
</feature>
<dbReference type="Proteomes" id="UP000829720">
    <property type="component" value="Unassembled WGS sequence"/>
</dbReference>
<dbReference type="GO" id="GO:0010975">
    <property type="term" value="P:regulation of neuron projection development"/>
    <property type="evidence" value="ECO:0007669"/>
    <property type="project" value="TreeGrafter"/>
</dbReference>
<dbReference type="SUPFAM" id="SSF47473">
    <property type="entry name" value="EF-hand"/>
    <property type="match status" value="1"/>
</dbReference>
<dbReference type="Pfam" id="PF06565">
    <property type="entry name" value="DM10_dom"/>
    <property type="match status" value="3"/>
</dbReference>
<sequence length="734" mass="84170">MLPGYSPNKNLGKEKFHKSQHFDYSHGVPFMVGFEKPGIGGELLQGQKPKLSVGGGSSVPSWLAFDKQVLCFDAHFQESVCQKREETYRVRKCKIYFFLEDETIQVVEPEIRNSGISQGTLIRRQRIPLPPPDDDQFYTSEHFNLNKEVALFSRTFTITNCDPFTFSFLRKLGLRVNAPVSTPEDPYSTLRKEMEESIKPLRPYERMDTLKQFLDHDRKVLRFFCCWNDPECASGVPRELVLHYFLSDDTIEIREVFYRNSGRDAVPKFLNRSKLPKHAPLPKRQPGEMTDRTVLNVFGPMGNKGRYLLDNLKTGIVNEEYYKDSDLTLGAVINVWGRKVVLCDCDNFTKEFYRSKYGIEDFTPVDFKASPAPKVAREVPPYNGFGSEEDSLCSCKGLVLKAPKKDFKKMMEKDRQGLVSNVLRFIGKMVSDNPVDLERIFIISYYLADNTISVYERTKRNLGVMGGKFLERGRVKKPGQELFKSELSEYIKVQNFYLGARLCLNAQEFELVDADEFTIKYMEENSEEFPMADIGIVISKLKSLSEDKQKEIKQVLAMSDPENTGVIPYEPFRKVLEGAECQLSEHEIVTLGRSYSVREQMELDLGLLLSMAQERLKKSHFESFPDMTKAFLYEDRGRTGLLATSGARTICKAFKIPLPDNLLSEIFKRFENEAEELDYNGFLSRINWRQNPLPPLLPDDAMKFYVDGNGEAVGPTLKNITYSILLDDAFGKQE</sequence>
<dbReference type="GO" id="GO:0005874">
    <property type="term" value="C:microtubule"/>
    <property type="evidence" value="ECO:0007669"/>
    <property type="project" value="TreeGrafter"/>
</dbReference>
<accession>A0A8T3DS92</accession>
<gene>
    <name evidence="9" type="ORF">AGOR_G00063780</name>
</gene>
<protein>
    <recommendedName>
        <fullName evidence="7">EF-hand domain-containing family member C2</fullName>
    </recommendedName>
</protein>
<evidence type="ECO:0000256" key="2">
    <source>
        <dbReference type="ARBA" id="ARBA00022490"/>
    </source>
</evidence>
<proteinExistence type="predicted"/>
<name>A0A8T3DS92_9TELE</name>
<comment type="subcellular location">
    <subcellularLocation>
        <location evidence="1">Cytoplasm</location>
        <location evidence="1">Cytoskeleton</location>
        <location evidence="1">Cilium axoneme</location>
    </subcellularLocation>
</comment>
<dbReference type="PANTHER" id="PTHR12086">
    <property type="entry name" value="EF-HAND DOMAIN C-TERMINAL CONTAINING PROTEIN"/>
    <property type="match status" value="1"/>
</dbReference>
<dbReference type="PROSITE" id="PS51336">
    <property type="entry name" value="DM10"/>
    <property type="match status" value="3"/>
</dbReference>
<dbReference type="InterPro" id="IPR006602">
    <property type="entry name" value="DM10_dom"/>
</dbReference>
<feature type="domain" description="DM10" evidence="8">
    <location>
        <begin position="419"/>
        <end position="526"/>
    </location>
</feature>
<dbReference type="SMART" id="SM00676">
    <property type="entry name" value="DM10"/>
    <property type="match status" value="3"/>
</dbReference>
<evidence type="ECO:0000313" key="9">
    <source>
        <dbReference type="EMBL" id="KAI1899632.1"/>
    </source>
</evidence>
<evidence type="ECO:0000256" key="7">
    <source>
        <dbReference type="ARBA" id="ARBA00039880"/>
    </source>
</evidence>
<organism evidence="9 10">
    <name type="scientific">Albula goreensis</name>
    <dbReference type="NCBI Taxonomy" id="1534307"/>
    <lineage>
        <taxon>Eukaryota</taxon>
        <taxon>Metazoa</taxon>
        <taxon>Chordata</taxon>
        <taxon>Craniata</taxon>
        <taxon>Vertebrata</taxon>
        <taxon>Euteleostomi</taxon>
        <taxon>Actinopterygii</taxon>
        <taxon>Neopterygii</taxon>
        <taxon>Teleostei</taxon>
        <taxon>Albuliformes</taxon>
        <taxon>Albulidae</taxon>
        <taxon>Albula</taxon>
    </lineage>
</organism>
<dbReference type="FunFam" id="2.30.29.170:FF:000002">
    <property type="entry name" value="EF-hand domain (C-terminal) containing 1"/>
    <property type="match status" value="1"/>
</dbReference>
<evidence type="ECO:0000256" key="1">
    <source>
        <dbReference type="ARBA" id="ARBA00004430"/>
    </source>
</evidence>
<keyword evidence="10" id="KW-1185">Reference proteome</keyword>
<feature type="domain" description="DM10" evidence="8">
    <location>
        <begin position="66"/>
        <end position="173"/>
    </location>
</feature>
<keyword evidence="2" id="KW-0963">Cytoplasm</keyword>
<evidence type="ECO:0000256" key="5">
    <source>
        <dbReference type="ARBA" id="ARBA00023273"/>
    </source>
</evidence>